<dbReference type="InterPro" id="IPR003776">
    <property type="entry name" value="YcaO-like_dom"/>
</dbReference>
<dbReference type="Gene3D" id="3.30.160.660">
    <property type="match status" value="1"/>
</dbReference>
<dbReference type="eggNOG" id="COG1944">
    <property type="taxonomic scope" value="Bacteria"/>
</dbReference>
<sequence>MDFVEKLVQPIGGLLQNVISLPALPGEPSYEVYSGLTGNISAVIPTMAFSADGAGSGLTGEEARLRAVAETLERYASCVYDEKQMIWATGLELEGEALDLDRIPRCSDSELRHPRCPLQKPDKNLPIRWVRGLSLTDGRLVWLPAIMVYLNFDTMSAGEKIWLPISTGCAAHRTLEQALLGAICEVIERDAIAVTWLQQLELPKLRLDAYPEWVQPYLDNLKRNRHVQQIFFDATTDIGIPTFYSVQLAPHNKQLAAMVMCSTELNPYQALTKLMRESASSRIALQNGMKHPEHLDDFMKVYDGATYMGSHERLSAYDFLLQSPASKNLSGIRALDTGHPGTDLANLVNRLKSKGHEVFAVDLTTDEAKRAGLYAVRVIIPTLMPLSFSYRARFLGTPRLYDAPKFMGHAVRGEQELNAWPQPFA</sequence>
<feature type="domain" description="YcaO" evidence="1">
    <location>
        <begin position="55"/>
        <end position="425"/>
    </location>
</feature>
<dbReference type="RefSeq" id="WP_036687917.1">
    <property type="nucleotide sequence ID" value="NZ_JNVM01000021.1"/>
</dbReference>
<evidence type="ECO:0000259" key="1">
    <source>
        <dbReference type="PROSITE" id="PS51664"/>
    </source>
</evidence>
<dbReference type="Pfam" id="PF02624">
    <property type="entry name" value="YcaO"/>
    <property type="match status" value="1"/>
</dbReference>
<dbReference type="EMBL" id="JNVM01000021">
    <property type="protein sequence ID" value="KEQ23493.1"/>
    <property type="molecule type" value="Genomic_DNA"/>
</dbReference>
<protein>
    <recommendedName>
        <fullName evidence="1">YcaO domain-containing protein</fullName>
    </recommendedName>
</protein>
<dbReference type="PANTHER" id="PTHR37809:SF1">
    <property type="entry name" value="RIBOSOMAL PROTEIN S12 METHYLTHIOTRANSFERASE ACCESSORY FACTOR YCAO"/>
    <property type="match status" value="1"/>
</dbReference>
<keyword evidence="3" id="KW-1185">Reference proteome</keyword>
<dbReference type="PROSITE" id="PS51664">
    <property type="entry name" value="YCAO"/>
    <property type="match status" value="1"/>
</dbReference>
<comment type="caution">
    <text evidence="2">The sequence shown here is derived from an EMBL/GenBank/DDBJ whole genome shotgun (WGS) entry which is preliminary data.</text>
</comment>
<dbReference type="InterPro" id="IPR027624">
    <property type="entry name" value="TOMM_cyclo_SagD"/>
</dbReference>
<dbReference type="Proteomes" id="UP000028123">
    <property type="component" value="Unassembled WGS sequence"/>
</dbReference>
<dbReference type="Gene3D" id="3.30.1330.230">
    <property type="match status" value="1"/>
</dbReference>
<dbReference type="NCBIfam" id="TIGR03604">
    <property type="entry name" value="TOMM_cyclo_SagD"/>
    <property type="match status" value="1"/>
</dbReference>
<evidence type="ECO:0000313" key="3">
    <source>
        <dbReference type="Proteomes" id="UP000028123"/>
    </source>
</evidence>
<dbReference type="PANTHER" id="PTHR37809">
    <property type="entry name" value="RIBOSOMAL PROTEIN S12 METHYLTHIOTRANSFERASE ACCESSORY FACTOR YCAO"/>
    <property type="match status" value="1"/>
</dbReference>
<dbReference type="Gene3D" id="3.30.40.250">
    <property type="match status" value="1"/>
</dbReference>
<proteinExistence type="predicted"/>
<name>A0A081NYH0_9BACL</name>
<dbReference type="OrthoDB" id="2379922at2"/>
<accession>A0A081NYH0</accession>
<evidence type="ECO:0000313" key="2">
    <source>
        <dbReference type="EMBL" id="KEQ23493.1"/>
    </source>
</evidence>
<gene>
    <name evidence="2" type="ORF">ET33_15255</name>
</gene>
<reference evidence="2 3" key="1">
    <citation type="submission" date="2014-06" db="EMBL/GenBank/DDBJ databases">
        <title>Draft genome sequence of Paenibacillus sp. MSt1.</title>
        <authorList>
            <person name="Aw Y.K."/>
            <person name="Ong K.S."/>
            <person name="Gan H.M."/>
            <person name="Lee S.M."/>
        </authorList>
    </citation>
    <scope>NUCLEOTIDE SEQUENCE [LARGE SCALE GENOMIC DNA]</scope>
    <source>
        <strain evidence="2 3">MSt1</strain>
    </source>
</reference>
<dbReference type="AlphaFoldDB" id="A0A081NYH0"/>
<organism evidence="2 3">
    <name type="scientific">Paenibacillus tyrfis</name>
    <dbReference type="NCBI Taxonomy" id="1501230"/>
    <lineage>
        <taxon>Bacteria</taxon>
        <taxon>Bacillati</taxon>
        <taxon>Bacillota</taxon>
        <taxon>Bacilli</taxon>
        <taxon>Bacillales</taxon>
        <taxon>Paenibacillaceae</taxon>
        <taxon>Paenibacillus</taxon>
    </lineage>
</organism>